<dbReference type="InterPro" id="IPR002650">
    <property type="entry name" value="Sulphate_adenylyltransferase"/>
</dbReference>
<dbReference type="NCBIfam" id="TIGR00339">
    <property type="entry name" value="sopT"/>
    <property type="match status" value="1"/>
</dbReference>
<reference evidence="12" key="1">
    <citation type="submission" date="2017-08" db="EMBL/GenBank/DDBJ databases">
        <title>Direct submision.</title>
        <authorList>
            <person name="Kim S.-J."/>
            <person name="Rhee S.-K."/>
        </authorList>
    </citation>
    <scope>NUCLEOTIDE SEQUENCE [LARGE SCALE GENOMIC DNA]</scope>
    <source>
        <strain evidence="12">GI5</strain>
    </source>
</reference>
<dbReference type="KEGG" id="kak:Kalk_17285"/>
<evidence type="ECO:0000256" key="7">
    <source>
        <dbReference type="ARBA" id="ARBA00049370"/>
    </source>
</evidence>
<name>A0A2K9LP92_9GAMM</name>
<gene>
    <name evidence="8 11" type="primary">sat</name>
    <name evidence="11" type="ORF">Kalk_17285</name>
</gene>
<keyword evidence="12" id="KW-1185">Reference proteome</keyword>
<dbReference type="Gene3D" id="3.10.400.10">
    <property type="entry name" value="Sulfate adenylyltransferase"/>
    <property type="match status" value="1"/>
</dbReference>
<dbReference type="NCBIfam" id="NF003166">
    <property type="entry name" value="PRK04149.1"/>
    <property type="match status" value="1"/>
</dbReference>
<comment type="similarity">
    <text evidence="6 8">Belongs to the sulfate adenylyltransferase family.</text>
</comment>
<dbReference type="EMBL" id="CP022684">
    <property type="protein sequence ID" value="AUM14070.1"/>
    <property type="molecule type" value="Genomic_DNA"/>
</dbReference>
<dbReference type="InterPro" id="IPR024951">
    <property type="entry name" value="Sulfurylase_cat_dom"/>
</dbReference>
<dbReference type="SUPFAM" id="SSF52374">
    <property type="entry name" value="Nucleotidylyl transferase"/>
    <property type="match status" value="1"/>
</dbReference>
<evidence type="ECO:0000256" key="8">
    <source>
        <dbReference type="HAMAP-Rule" id="MF_00066"/>
    </source>
</evidence>
<dbReference type="Pfam" id="PF14306">
    <property type="entry name" value="PUA_2"/>
    <property type="match status" value="1"/>
</dbReference>
<dbReference type="Gene3D" id="3.40.50.620">
    <property type="entry name" value="HUPs"/>
    <property type="match status" value="1"/>
</dbReference>
<dbReference type="Pfam" id="PF01747">
    <property type="entry name" value="ATP-sulfurylase"/>
    <property type="match status" value="1"/>
</dbReference>
<keyword evidence="5 8" id="KW-0067">ATP-binding</keyword>
<dbReference type="SUPFAM" id="SSF88697">
    <property type="entry name" value="PUA domain-like"/>
    <property type="match status" value="1"/>
</dbReference>
<sequence length="405" mass="44330">MSNLVKPHGSDQLKPLLLEGNALTAAKAKAESLPQIQLSSRETGDLIMLGIGGFTPLEGFMGKADWQSVCDNMALTNGLFWPIPITKSVDQATADSIEVGAEIALVDGESGELMGSMTVTEKYSIDKAHECQKVFGTADIEHPGVKMVMEQGEVNLAGTVQVFSQGEFPEKYKGIYMTPAETRALLEEKGWTTVAAFQTRNPMHRSHEHLAKIAIEICDGVLIHSLLGKLKPGDIPADVRQNAIGTLIDQYFVNDTVVQSGYPLDMRYAGPREALLHALFRQNYGCSHLIVGRDHAGVGDYYGPFDAQHIFDEIPGDALITQPLKIDWTFWCNKCGTMASMRTCPHDAEDRVLVSGTKLRKALSEGGEVADNFSRPEVLEILRAYYAGLEDHEKVEVKLTGHSAK</sequence>
<dbReference type="EC" id="2.7.7.4" evidence="8"/>
<dbReference type="InterPro" id="IPR015947">
    <property type="entry name" value="PUA-like_sf"/>
</dbReference>
<evidence type="ECO:0000256" key="5">
    <source>
        <dbReference type="ARBA" id="ARBA00022840"/>
    </source>
</evidence>
<dbReference type="GO" id="GO:0000103">
    <property type="term" value="P:sulfate assimilation"/>
    <property type="evidence" value="ECO:0007669"/>
    <property type="project" value="UniProtKB-UniRule"/>
</dbReference>
<feature type="domain" description="Sulphate adenylyltransferase catalytic" evidence="9">
    <location>
        <begin position="175"/>
        <end position="384"/>
    </location>
</feature>
<dbReference type="AlphaFoldDB" id="A0A2K9LP92"/>
<comment type="pathway">
    <text evidence="1 8">Sulfur metabolism; hydrogen sulfide biosynthesis; sulfite from sulfate: step 1/3.</text>
</comment>
<dbReference type="GO" id="GO:0004781">
    <property type="term" value="F:sulfate adenylyltransferase (ATP) activity"/>
    <property type="evidence" value="ECO:0007669"/>
    <property type="project" value="UniProtKB-UniRule"/>
</dbReference>
<dbReference type="GO" id="GO:0070814">
    <property type="term" value="P:hydrogen sulfide biosynthetic process"/>
    <property type="evidence" value="ECO:0007669"/>
    <property type="project" value="UniProtKB-UniRule"/>
</dbReference>
<evidence type="ECO:0000256" key="4">
    <source>
        <dbReference type="ARBA" id="ARBA00022741"/>
    </source>
</evidence>
<proteinExistence type="inferred from homology"/>
<comment type="catalytic activity">
    <reaction evidence="7 8">
        <text>sulfate + ATP + H(+) = adenosine 5'-phosphosulfate + diphosphate</text>
        <dbReference type="Rhea" id="RHEA:18133"/>
        <dbReference type="ChEBI" id="CHEBI:15378"/>
        <dbReference type="ChEBI" id="CHEBI:16189"/>
        <dbReference type="ChEBI" id="CHEBI:30616"/>
        <dbReference type="ChEBI" id="CHEBI:33019"/>
        <dbReference type="ChEBI" id="CHEBI:58243"/>
        <dbReference type="EC" id="2.7.7.4"/>
    </reaction>
</comment>
<evidence type="ECO:0000259" key="9">
    <source>
        <dbReference type="Pfam" id="PF01747"/>
    </source>
</evidence>
<feature type="domain" description="ATP-sulfurylase PUA-like" evidence="10">
    <location>
        <begin position="5"/>
        <end position="164"/>
    </location>
</feature>
<keyword evidence="2 8" id="KW-0808">Transferase</keyword>
<organism evidence="11 12">
    <name type="scientific">Ketobacter alkanivorans</name>
    <dbReference type="NCBI Taxonomy" id="1917421"/>
    <lineage>
        <taxon>Bacteria</taxon>
        <taxon>Pseudomonadati</taxon>
        <taxon>Pseudomonadota</taxon>
        <taxon>Gammaproteobacteria</taxon>
        <taxon>Pseudomonadales</taxon>
        <taxon>Ketobacteraceae</taxon>
        <taxon>Ketobacter</taxon>
    </lineage>
</organism>
<dbReference type="RefSeq" id="WP_101895445.1">
    <property type="nucleotide sequence ID" value="NZ_CP022684.1"/>
</dbReference>
<evidence type="ECO:0000256" key="1">
    <source>
        <dbReference type="ARBA" id="ARBA00005048"/>
    </source>
</evidence>
<keyword evidence="4 8" id="KW-0547">Nucleotide-binding</keyword>
<keyword evidence="3 8" id="KW-0548">Nucleotidyltransferase</keyword>
<dbReference type="OrthoDB" id="9804504at2"/>
<dbReference type="Proteomes" id="UP000235116">
    <property type="component" value="Chromosome"/>
</dbReference>
<evidence type="ECO:0000259" key="10">
    <source>
        <dbReference type="Pfam" id="PF14306"/>
    </source>
</evidence>
<dbReference type="InterPro" id="IPR020792">
    <property type="entry name" value="SO4_adenylyltransferase_pro"/>
</dbReference>
<evidence type="ECO:0000256" key="2">
    <source>
        <dbReference type="ARBA" id="ARBA00022679"/>
    </source>
</evidence>
<protein>
    <recommendedName>
        <fullName evidence="8">Sulfate adenylyltransferase</fullName>
        <ecNumber evidence="8">2.7.7.4</ecNumber>
    </recommendedName>
    <alternativeName>
        <fullName evidence="8">ATP-sulfurylase</fullName>
    </alternativeName>
    <alternativeName>
        <fullName evidence="8">Sulfate adenylate transferase</fullName>
        <shortName evidence="8">SAT</shortName>
    </alternativeName>
</protein>
<evidence type="ECO:0000313" key="12">
    <source>
        <dbReference type="Proteomes" id="UP000235116"/>
    </source>
</evidence>
<dbReference type="InterPro" id="IPR025980">
    <property type="entry name" value="ATP-Sase_PUA-like_dom"/>
</dbReference>
<dbReference type="CDD" id="cd00517">
    <property type="entry name" value="ATPS"/>
    <property type="match status" value="1"/>
</dbReference>
<dbReference type="PANTHER" id="PTHR43509:SF1">
    <property type="entry name" value="SULFATE ADENYLYLTRANSFERASE"/>
    <property type="match status" value="1"/>
</dbReference>
<evidence type="ECO:0000256" key="3">
    <source>
        <dbReference type="ARBA" id="ARBA00022695"/>
    </source>
</evidence>
<dbReference type="HAMAP" id="MF_00066">
    <property type="entry name" value="Sulf_adenylyltr"/>
    <property type="match status" value="1"/>
</dbReference>
<dbReference type="UniPathway" id="UPA00140">
    <property type="reaction ID" value="UER00204"/>
</dbReference>
<accession>A0A2K9LP92</accession>
<evidence type="ECO:0000313" key="11">
    <source>
        <dbReference type="EMBL" id="AUM14070.1"/>
    </source>
</evidence>
<evidence type="ECO:0000256" key="6">
    <source>
        <dbReference type="ARBA" id="ARBA00037980"/>
    </source>
</evidence>
<dbReference type="PANTHER" id="PTHR43509">
    <property type="match status" value="1"/>
</dbReference>
<dbReference type="InterPro" id="IPR014729">
    <property type="entry name" value="Rossmann-like_a/b/a_fold"/>
</dbReference>
<dbReference type="GO" id="GO:0005524">
    <property type="term" value="F:ATP binding"/>
    <property type="evidence" value="ECO:0007669"/>
    <property type="project" value="UniProtKB-KW"/>
</dbReference>